<reference evidence="2" key="1">
    <citation type="journal article" date="2020" name="bioRxiv">
        <title>A rank-normalized archaeal taxonomy based on genome phylogeny resolves widespread incomplete and uneven classifications.</title>
        <authorList>
            <person name="Rinke C."/>
            <person name="Chuvochina M."/>
            <person name="Mussig A.J."/>
            <person name="Chaumeil P.-A."/>
            <person name="Waite D.W."/>
            <person name="Whitman W.B."/>
            <person name="Parks D.H."/>
            <person name="Hugenholtz P."/>
        </authorList>
    </citation>
    <scope>NUCLEOTIDE SEQUENCE</scope>
    <source>
        <strain evidence="2">UBA12518</strain>
    </source>
</reference>
<proteinExistence type="predicted"/>
<dbReference type="Gene3D" id="3.60.15.10">
    <property type="entry name" value="Ribonuclease Z/Hydroxyacylglutathione hydrolase-like"/>
    <property type="match status" value="1"/>
</dbReference>
<accession>A0A832VWH8</accession>
<dbReference type="Pfam" id="PF12706">
    <property type="entry name" value="Lactamase_B_2"/>
    <property type="match status" value="1"/>
</dbReference>
<sequence length="261" mass="29231">MLVEMLGTGDAAGCPKIGCGCAACRDALRGGRSRRARFSVLLRTGEGVVLIDTSPDLREQLLRARIPKVGAVLWTHAHYDHYGGLPELFRVQRRVRCYGTREMRDLVESTFSFMPLRFTTLEPFEEIELFGLRITPVPVHHPPLREPCGFVVIENDQKLVITGDTSIHIPQESLELMAEPKLLIADAIHPTLNFHKHMNATEALELAGMLGAERVLLTHLSHLYPPHEHAIKRYPLAHDGMCVALEATREESVQSQLDSYS</sequence>
<evidence type="ECO:0000313" key="3">
    <source>
        <dbReference type="Proteomes" id="UP000600363"/>
    </source>
</evidence>
<dbReference type="InterPro" id="IPR001279">
    <property type="entry name" value="Metallo-B-lactamas"/>
</dbReference>
<dbReference type="GO" id="GO:0016787">
    <property type="term" value="F:hydrolase activity"/>
    <property type="evidence" value="ECO:0007669"/>
    <property type="project" value="UniProtKB-KW"/>
</dbReference>
<dbReference type="InterPro" id="IPR036866">
    <property type="entry name" value="RibonucZ/Hydroxyglut_hydro"/>
</dbReference>
<protein>
    <submittedName>
        <fullName evidence="2">MBL fold metallo-hydrolase</fullName>
    </submittedName>
</protein>
<comment type="caution">
    <text evidence="2">The sequence shown here is derived from an EMBL/GenBank/DDBJ whole genome shotgun (WGS) entry which is preliminary data.</text>
</comment>
<dbReference type="Proteomes" id="UP000600363">
    <property type="component" value="Unassembled WGS sequence"/>
</dbReference>
<evidence type="ECO:0000259" key="1">
    <source>
        <dbReference type="SMART" id="SM00849"/>
    </source>
</evidence>
<dbReference type="EMBL" id="DUIH01000002">
    <property type="protein sequence ID" value="HIH69032.1"/>
    <property type="molecule type" value="Genomic_DNA"/>
</dbReference>
<feature type="domain" description="Metallo-beta-lactamase" evidence="1">
    <location>
        <begin position="36"/>
        <end position="219"/>
    </location>
</feature>
<evidence type="ECO:0000313" key="2">
    <source>
        <dbReference type="EMBL" id="HIH69032.1"/>
    </source>
</evidence>
<dbReference type="CDD" id="cd16279">
    <property type="entry name" value="metallo-hydrolase-like_MBL-fold"/>
    <property type="match status" value="1"/>
</dbReference>
<dbReference type="SMART" id="SM00849">
    <property type="entry name" value="Lactamase_B"/>
    <property type="match status" value="1"/>
</dbReference>
<name>A0A832VWH8_9EURY</name>
<keyword evidence="2" id="KW-0378">Hydrolase</keyword>
<dbReference type="SUPFAM" id="SSF56281">
    <property type="entry name" value="Metallo-hydrolase/oxidoreductase"/>
    <property type="match status" value="1"/>
</dbReference>
<dbReference type="PANTHER" id="PTHR42663:SF12">
    <property type="entry name" value="ATP-BINDING PROTEIN PHNP"/>
    <property type="match status" value="1"/>
</dbReference>
<dbReference type="AlphaFoldDB" id="A0A832VWH8"/>
<organism evidence="2 3">
    <name type="scientific">Methermicoccus shengliensis</name>
    <dbReference type="NCBI Taxonomy" id="660064"/>
    <lineage>
        <taxon>Archaea</taxon>
        <taxon>Methanobacteriati</taxon>
        <taxon>Methanobacteriota</taxon>
        <taxon>Stenosarchaea group</taxon>
        <taxon>Methanomicrobia</taxon>
        <taxon>Methanosarcinales</taxon>
        <taxon>Methermicoccaceae</taxon>
        <taxon>Methermicoccus</taxon>
    </lineage>
</organism>
<dbReference type="RefSeq" id="WP_052353043.1">
    <property type="nucleotide sequence ID" value="NZ_DUIH01000002.1"/>
</dbReference>
<gene>
    <name evidence="2" type="ORF">HA299_00165</name>
</gene>
<dbReference type="PANTHER" id="PTHR42663">
    <property type="entry name" value="HYDROLASE C777.06C-RELATED-RELATED"/>
    <property type="match status" value="1"/>
</dbReference>